<evidence type="ECO:0008006" key="3">
    <source>
        <dbReference type="Google" id="ProtNLM"/>
    </source>
</evidence>
<dbReference type="EMBL" id="EU719189">
    <property type="protein sequence ID" value="ACH91314.1"/>
    <property type="molecule type" value="Genomic_DNA"/>
</dbReference>
<dbReference type="RefSeq" id="YP_002290899.1">
    <property type="nucleotide sequence ID" value="NC_011398.1"/>
</dbReference>
<keyword evidence="2" id="KW-1185">Reference proteome</keyword>
<organism evidence="1 2">
    <name type="scientific">Clostridioides phage phiCD27</name>
    <dbReference type="NCBI Taxonomy" id="2849704"/>
    <lineage>
        <taxon>Viruses</taxon>
        <taxon>Duplodnaviria</taxon>
        <taxon>Heunggongvirae</taxon>
        <taxon>Uroviricota</taxon>
        <taxon>Caudoviricetes</taxon>
        <taxon>Colneyvirus</taxon>
        <taxon>Colneyvirus CD27</taxon>
    </lineage>
</organism>
<protein>
    <recommendedName>
        <fullName evidence="3">DUF2313 domain-containing protein</fullName>
    </recommendedName>
</protein>
<dbReference type="Pfam" id="PF10076">
    <property type="entry name" value="Phage_Mu_Gp48"/>
    <property type="match status" value="1"/>
</dbReference>
<dbReference type="KEGG" id="vg:6998150"/>
<name>B6SBU7_9CAUD</name>
<sequence length="256" mass="29969">MITSKKGREMLLTLSPIYEQSIIMQSLYEAIGSEFDNLELLDEEIELQLFPQSATWGLEFWENRVGLYTNIDEDIEARRRKVIAKLQMKYIVNPDRLATIIKSYTGADVYIKENIAPYVFKVTANVDDVINYEDFKYITNKTKPSHLHWMPSFALKFTDIEKFEVKMINRIFIDFRGNISNFLDGMWLLNGSKNLSAYILYNEPISLNMKNKLFVKESEVFTNLKVIIKKNLYYLNGIEMLNGNKLLNAELREEVL</sequence>
<dbReference type="InterPro" id="IPR018755">
    <property type="entry name" value="Phage_Mu_Gp48"/>
</dbReference>
<evidence type="ECO:0000313" key="2">
    <source>
        <dbReference type="Proteomes" id="UP000001043"/>
    </source>
</evidence>
<dbReference type="OrthoDB" id="8183at10239"/>
<reference evidence="1 2" key="1">
    <citation type="journal article" date="2008" name="J. Bacteriol.">
        <title>Molecular characterization of a Clostridium difficile bacteriophage and its cloned biologically active endolysin.</title>
        <authorList>
            <person name="Mayer M.J."/>
            <person name="Narbad A."/>
            <person name="Gasson M.J."/>
        </authorList>
    </citation>
    <scope>NUCLEOTIDE SEQUENCE</scope>
</reference>
<dbReference type="GeneID" id="6998150"/>
<accession>B6SBU7</accession>
<evidence type="ECO:0000313" key="1">
    <source>
        <dbReference type="EMBL" id="ACH91314.1"/>
    </source>
</evidence>
<dbReference type="Proteomes" id="UP000001043">
    <property type="component" value="Segment"/>
</dbReference>
<proteinExistence type="predicted"/>